<proteinExistence type="inferred from homology"/>
<keyword evidence="3 4" id="KW-0408">Iron</keyword>
<comment type="caution">
    <text evidence="6">The sequence shown here is derived from an EMBL/GenBank/DDBJ whole genome shotgun (WGS) entry which is preliminary data.</text>
</comment>
<evidence type="ECO:0000256" key="3">
    <source>
        <dbReference type="ARBA" id="ARBA00023004"/>
    </source>
</evidence>
<dbReference type="GO" id="GO:0031418">
    <property type="term" value="F:L-ascorbic acid binding"/>
    <property type="evidence" value="ECO:0007669"/>
    <property type="project" value="UniProtKB-KW"/>
</dbReference>
<dbReference type="SUPFAM" id="SSF51197">
    <property type="entry name" value="Clavaminate synthase-like"/>
    <property type="match status" value="1"/>
</dbReference>
<dbReference type="InterPro" id="IPR044861">
    <property type="entry name" value="IPNS-like_FE2OG_OXY"/>
</dbReference>
<dbReference type="GO" id="GO:0016491">
    <property type="term" value="F:oxidoreductase activity"/>
    <property type="evidence" value="ECO:0007669"/>
    <property type="project" value="UniProtKB-KW"/>
</dbReference>
<dbReference type="Gene3D" id="2.60.120.330">
    <property type="entry name" value="B-lactam Antibiotic, Isopenicillin N Synthase, Chain"/>
    <property type="match status" value="1"/>
</dbReference>
<keyword evidence="1 4" id="KW-0479">Metal-binding</keyword>
<protein>
    <recommendedName>
        <fullName evidence="5">Fe2OG dioxygenase domain-containing protein</fullName>
    </recommendedName>
</protein>
<dbReference type="AlphaFoldDB" id="A0AAV1SV03"/>
<sequence>MGFVNMKFTVDRKIAAEYFTGVKKAEIALMEAIFESLGMERDSIDKTLSKHGQYVSVNYYPRCEKSELGVTFGLRIHTDASIITTLLLDDVPGLEVLQNDEWIAIKPVPNTLLVEVGDLLEALSNCRYKSLVHRVMVNPEKERISIATNCHPSNDTSVGPPKELIDKDSNPAIYRNFTYKEFLSAMWLEGSANGSRLDSFKINSTA</sequence>
<evidence type="ECO:0000259" key="5">
    <source>
        <dbReference type="PROSITE" id="PS51471"/>
    </source>
</evidence>
<dbReference type="InterPro" id="IPR027443">
    <property type="entry name" value="IPNS-like_sf"/>
</dbReference>
<evidence type="ECO:0000256" key="2">
    <source>
        <dbReference type="ARBA" id="ARBA00022896"/>
    </source>
</evidence>
<keyword evidence="7" id="KW-1185">Reference proteome</keyword>
<dbReference type="PANTHER" id="PTHR47991">
    <property type="entry name" value="OXOGLUTARATE/IRON-DEPENDENT DIOXYGENASE"/>
    <property type="match status" value="1"/>
</dbReference>
<comment type="similarity">
    <text evidence="4">Belongs to the iron/ascorbate-dependent oxidoreductase family.</text>
</comment>
<feature type="domain" description="Fe2OG dioxygenase" evidence="5">
    <location>
        <begin position="51"/>
        <end position="152"/>
    </location>
</feature>
<gene>
    <name evidence="6" type="ORF">DCAF_LOCUS27778</name>
</gene>
<name>A0AAV1SV03_9ROSI</name>
<dbReference type="InterPro" id="IPR005123">
    <property type="entry name" value="Oxoglu/Fe-dep_dioxygenase_dom"/>
</dbReference>
<dbReference type="Pfam" id="PF03171">
    <property type="entry name" value="2OG-FeII_Oxy"/>
    <property type="match status" value="1"/>
</dbReference>
<dbReference type="Proteomes" id="UP001314170">
    <property type="component" value="Unassembled WGS sequence"/>
</dbReference>
<evidence type="ECO:0000256" key="1">
    <source>
        <dbReference type="ARBA" id="ARBA00022723"/>
    </source>
</evidence>
<evidence type="ECO:0000313" key="7">
    <source>
        <dbReference type="Proteomes" id="UP001314170"/>
    </source>
</evidence>
<keyword evidence="4" id="KW-0560">Oxidoreductase</keyword>
<dbReference type="InterPro" id="IPR050295">
    <property type="entry name" value="Plant_2OG-oxidoreductases"/>
</dbReference>
<dbReference type="GO" id="GO:0046872">
    <property type="term" value="F:metal ion binding"/>
    <property type="evidence" value="ECO:0007669"/>
    <property type="project" value="UniProtKB-KW"/>
</dbReference>
<keyword evidence="2" id="KW-0847">Vitamin C</keyword>
<evidence type="ECO:0000313" key="6">
    <source>
        <dbReference type="EMBL" id="CAK7357489.1"/>
    </source>
</evidence>
<organism evidence="6 7">
    <name type="scientific">Dovyalis caffra</name>
    <dbReference type="NCBI Taxonomy" id="77055"/>
    <lineage>
        <taxon>Eukaryota</taxon>
        <taxon>Viridiplantae</taxon>
        <taxon>Streptophyta</taxon>
        <taxon>Embryophyta</taxon>
        <taxon>Tracheophyta</taxon>
        <taxon>Spermatophyta</taxon>
        <taxon>Magnoliopsida</taxon>
        <taxon>eudicotyledons</taxon>
        <taxon>Gunneridae</taxon>
        <taxon>Pentapetalae</taxon>
        <taxon>rosids</taxon>
        <taxon>fabids</taxon>
        <taxon>Malpighiales</taxon>
        <taxon>Salicaceae</taxon>
        <taxon>Flacourtieae</taxon>
        <taxon>Dovyalis</taxon>
    </lineage>
</organism>
<accession>A0AAV1SV03</accession>
<reference evidence="6 7" key="1">
    <citation type="submission" date="2024-01" db="EMBL/GenBank/DDBJ databases">
        <authorList>
            <person name="Waweru B."/>
        </authorList>
    </citation>
    <scope>NUCLEOTIDE SEQUENCE [LARGE SCALE GENOMIC DNA]</scope>
</reference>
<evidence type="ECO:0000256" key="4">
    <source>
        <dbReference type="RuleBase" id="RU003682"/>
    </source>
</evidence>
<dbReference type="PROSITE" id="PS51471">
    <property type="entry name" value="FE2OG_OXY"/>
    <property type="match status" value="1"/>
</dbReference>
<dbReference type="EMBL" id="CAWUPB010001199">
    <property type="protein sequence ID" value="CAK7357489.1"/>
    <property type="molecule type" value="Genomic_DNA"/>
</dbReference>